<sequence>MSYNYKHQGGYYTMDYYTLIEDSINYIEDNLHSVISLKDLSENAYLSPYHFHRIFKALVGDTLMDYVRKRRVSDAALRIASTNKRLADIAYEYNFSSQDVFSRAFFRVYGMTPGTFRKLKPEIQLFEKTNLVISSKLSTRLINDMHIPRIVIKNNFLVVGMECTVSRAELGLDILTEDKWSDHEIRKMHDDFFGSLQWKVKNKVTTSDCIAAYLRNDDNSLTDLACIEVSSFEDVPENMVCRIIPSQKYAMFKFEADKSAEYITPFDLSILTDYIYGVWLPDSNYALAEAASLEIWLPTDNSLNHCEANIYIPIK</sequence>
<dbReference type="PRINTS" id="PR00032">
    <property type="entry name" value="HTHARAC"/>
</dbReference>
<evidence type="ECO:0000313" key="6">
    <source>
        <dbReference type="Proteomes" id="UP000286268"/>
    </source>
</evidence>
<dbReference type="Pfam" id="PF12833">
    <property type="entry name" value="HTH_18"/>
    <property type="match status" value="1"/>
</dbReference>
<accession>A0A3R5U3B3</accession>
<dbReference type="GO" id="GO:0043565">
    <property type="term" value="F:sequence-specific DNA binding"/>
    <property type="evidence" value="ECO:0007669"/>
    <property type="project" value="InterPro"/>
</dbReference>
<dbReference type="SMART" id="SM00342">
    <property type="entry name" value="HTH_ARAC"/>
    <property type="match status" value="1"/>
</dbReference>
<evidence type="ECO:0000256" key="1">
    <source>
        <dbReference type="ARBA" id="ARBA00023015"/>
    </source>
</evidence>
<dbReference type="SUPFAM" id="SSF46689">
    <property type="entry name" value="Homeodomain-like"/>
    <property type="match status" value="2"/>
</dbReference>
<dbReference type="InterPro" id="IPR009057">
    <property type="entry name" value="Homeodomain-like_sf"/>
</dbReference>
<dbReference type="InterPro" id="IPR010499">
    <property type="entry name" value="AraC_E-bd"/>
</dbReference>
<dbReference type="EMBL" id="CP025746">
    <property type="protein sequence ID" value="QAA30476.1"/>
    <property type="molecule type" value="Genomic_DNA"/>
</dbReference>
<evidence type="ECO:0000313" key="5">
    <source>
        <dbReference type="EMBL" id="QAA30476.1"/>
    </source>
</evidence>
<evidence type="ECO:0000256" key="2">
    <source>
        <dbReference type="ARBA" id="ARBA00023125"/>
    </source>
</evidence>
<keyword evidence="3" id="KW-0804">Transcription</keyword>
<keyword evidence="2" id="KW-0238">DNA-binding</keyword>
<dbReference type="InterPro" id="IPR011256">
    <property type="entry name" value="Reg_factor_effector_dom_sf"/>
</dbReference>
<name>A0A3R5U3B3_9CLOT</name>
<dbReference type="OrthoDB" id="45544at2"/>
<protein>
    <recommendedName>
        <fullName evidence="4">HTH araC/xylS-type domain-containing protein</fullName>
    </recommendedName>
</protein>
<dbReference type="PANTHER" id="PTHR47504">
    <property type="entry name" value="RIGHT ORIGIN-BINDING PROTEIN"/>
    <property type="match status" value="1"/>
</dbReference>
<dbReference type="SMART" id="SM00871">
    <property type="entry name" value="AraC_E_bind"/>
    <property type="match status" value="1"/>
</dbReference>
<dbReference type="InterPro" id="IPR018060">
    <property type="entry name" value="HTH_AraC"/>
</dbReference>
<dbReference type="InterPro" id="IPR029441">
    <property type="entry name" value="Cass2"/>
</dbReference>
<keyword evidence="6" id="KW-1185">Reference proteome</keyword>
<evidence type="ECO:0000256" key="3">
    <source>
        <dbReference type="ARBA" id="ARBA00023163"/>
    </source>
</evidence>
<dbReference type="KEGG" id="cmah:C1I91_01665"/>
<dbReference type="SUPFAM" id="SSF55136">
    <property type="entry name" value="Probable bacterial effector-binding domain"/>
    <property type="match status" value="1"/>
</dbReference>
<dbReference type="Gene3D" id="1.10.10.60">
    <property type="entry name" value="Homeodomain-like"/>
    <property type="match status" value="2"/>
</dbReference>
<evidence type="ECO:0000259" key="4">
    <source>
        <dbReference type="PROSITE" id="PS01124"/>
    </source>
</evidence>
<dbReference type="Pfam" id="PF14526">
    <property type="entry name" value="Cass2"/>
    <property type="match status" value="1"/>
</dbReference>
<dbReference type="AlphaFoldDB" id="A0A3R5U3B3"/>
<feature type="domain" description="HTH araC/xylS-type" evidence="4">
    <location>
        <begin position="21"/>
        <end position="119"/>
    </location>
</feature>
<dbReference type="Proteomes" id="UP000286268">
    <property type="component" value="Chromosome"/>
</dbReference>
<dbReference type="InterPro" id="IPR050959">
    <property type="entry name" value="MarA-like"/>
</dbReference>
<reference evidence="5 6" key="1">
    <citation type="submission" date="2018-01" db="EMBL/GenBank/DDBJ databases">
        <title>Genome Sequencing and Assembly of Anaerobacter polyendosporus strain CT4.</title>
        <authorList>
            <person name="Tachaapaikoon C."/>
            <person name="Sutheeworapong S."/>
            <person name="Jenjaroenpun P."/>
            <person name="Wongsurawat T."/>
            <person name="Nookeaw I."/>
            <person name="Cheawchanlertfa P."/>
            <person name="Kosugi A."/>
            <person name="Cheevadhanarak S."/>
            <person name="Ratanakhanokchai K."/>
        </authorList>
    </citation>
    <scope>NUCLEOTIDE SEQUENCE [LARGE SCALE GENOMIC DNA]</scope>
    <source>
        <strain evidence="5 6">CT4</strain>
    </source>
</reference>
<keyword evidence="1" id="KW-0805">Transcription regulation</keyword>
<organism evidence="5 6">
    <name type="scientific">Clostridium manihotivorum</name>
    <dbReference type="NCBI Taxonomy" id="2320868"/>
    <lineage>
        <taxon>Bacteria</taxon>
        <taxon>Bacillati</taxon>
        <taxon>Bacillota</taxon>
        <taxon>Clostridia</taxon>
        <taxon>Eubacteriales</taxon>
        <taxon>Clostridiaceae</taxon>
        <taxon>Clostridium</taxon>
    </lineage>
</organism>
<dbReference type="PROSITE" id="PS01124">
    <property type="entry name" value="HTH_ARAC_FAMILY_2"/>
    <property type="match status" value="1"/>
</dbReference>
<dbReference type="PANTHER" id="PTHR47504:SF5">
    <property type="entry name" value="RIGHT ORIGIN-BINDING PROTEIN"/>
    <property type="match status" value="1"/>
</dbReference>
<dbReference type="GO" id="GO:0003700">
    <property type="term" value="F:DNA-binding transcription factor activity"/>
    <property type="evidence" value="ECO:0007669"/>
    <property type="project" value="InterPro"/>
</dbReference>
<gene>
    <name evidence="5" type="ORF">C1I91_01665</name>
</gene>
<dbReference type="InterPro" id="IPR020449">
    <property type="entry name" value="Tscrpt_reg_AraC-type_HTH"/>
</dbReference>
<dbReference type="Gene3D" id="3.20.80.10">
    <property type="entry name" value="Regulatory factor, effector binding domain"/>
    <property type="match status" value="1"/>
</dbReference>
<proteinExistence type="predicted"/>